<sequence>MNLLDHVLLGVRDLQAATDRIRREWGWGTVPGGSPVPGVSTAVVPLEPPLYLELVAATDPGASAAAAGLAALTSGGDRLFTWAIEPDDLDTRAAAFGLEPLSGGGNTGRWRLLGEVGPERPFFIEYDVARTDRLEGWQRAYTQAEHDCTPGRVTYLELGGDESRLRKWVGDIDVPLRFVGGEPRLAAAGITTSRGEIVVR</sequence>
<keyword evidence="3" id="KW-1185">Reference proteome</keyword>
<evidence type="ECO:0000313" key="3">
    <source>
        <dbReference type="Proteomes" id="UP000741013"/>
    </source>
</evidence>
<comment type="caution">
    <text evidence="2">The sequence shown here is derived from an EMBL/GenBank/DDBJ whole genome shotgun (WGS) entry which is preliminary data.</text>
</comment>
<reference evidence="2 3" key="1">
    <citation type="submission" date="2021-03" db="EMBL/GenBank/DDBJ databases">
        <title>Sequencing the genomes of 1000 actinobacteria strains.</title>
        <authorList>
            <person name="Klenk H.-P."/>
        </authorList>
    </citation>
    <scope>NUCLEOTIDE SEQUENCE [LARGE SCALE GENOMIC DNA]</scope>
    <source>
        <strain evidence="2 3">DSM 45510</strain>
    </source>
</reference>
<accession>A0ABS4PQR4</accession>
<dbReference type="Pfam" id="PF13468">
    <property type="entry name" value="Glyoxalase_3"/>
    <property type="match status" value="1"/>
</dbReference>
<dbReference type="RefSeq" id="WP_209665152.1">
    <property type="nucleotide sequence ID" value="NZ_JAGGMS010000001.1"/>
</dbReference>
<organism evidence="2 3">
    <name type="scientific">Amycolatopsis magusensis</name>
    <dbReference type="NCBI Taxonomy" id="882444"/>
    <lineage>
        <taxon>Bacteria</taxon>
        <taxon>Bacillati</taxon>
        <taxon>Actinomycetota</taxon>
        <taxon>Actinomycetes</taxon>
        <taxon>Pseudonocardiales</taxon>
        <taxon>Pseudonocardiaceae</taxon>
        <taxon>Amycolatopsis</taxon>
    </lineage>
</organism>
<gene>
    <name evidence="2" type="ORF">JOM49_003299</name>
</gene>
<dbReference type="InterPro" id="IPR025870">
    <property type="entry name" value="Glyoxalase-like_dom"/>
</dbReference>
<dbReference type="Gene3D" id="3.10.180.10">
    <property type="entry name" value="2,3-Dihydroxybiphenyl 1,2-Dioxygenase, domain 1"/>
    <property type="match status" value="1"/>
</dbReference>
<feature type="domain" description="Glyoxalase-like" evidence="1">
    <location>
        <begin position="4"/>
        <end position="131"/>
    </location>
</feature>
<evidence type="ECO:0000259" key="1">
    <source>
        <dbReference type="Pfam" id="PF13468"/>
    </source>
</evidence>
<name>A0ABS4PQR4_9PSEU</name>
<proteinExistence type="predicted"/>
<evidence type="ECO:0000313" key="2">
    <source>
        <dbReference type="EMBL" id="MBP2181773.1"/>
    </source>
</evidence>
<dbReference type="SUPFAM" id="SSF54593">
    <property type="entry name" value="Glyoxalase/Bleomycin resistance protein/Dihydroxybiphenyl dioxygenase"/>
    <property type="match status" value="1"/>
</dbReference>
<dbReference type="Proteomes" id="UP000741013">
    <property type="component" value="Unassembled WGS sequence"/>
</dbReference>
<protein>
    <recommendedName>
        <fullName evidence="1">Glyoxalase-like domain-containing protein</fullName>
    </recommendedName>
</protein>
<dbReference type="InterPro" id="IPR029068">
    <property type="entry name" value="Glyas_Bleomycin-R_OHBP_Dase"/>
</dbReference>
<dbReference type="EMBL" id="JAGGMS010000001">
    <property type="protein sequence ID" value="MBP2181773.1"/>
    <property type="molecule type" value="Genomic_DNA"/>
</dbReference>